<comment type="caution">
    <text evidence="1">The sequence shown here is derived from an EMBL/GenBank/DDBJ whole genome shotgun (WGS) entry which is preliminary data.</text>
</comment>
<proteinExistence type="predicted"/>
<gene>
    <name evidence="1" type="ORF">JF50_06220</name>
</gene>
<dbReference type="Proteomes" id="UP000031327">
    <property type="component" value="Unassembled WGS sequence"/>
</dbReference>
<protein>
    <submittedName>
        <fullName evidence="1">Uncharacterized protein</fullName>
    </submittedName>
</protein>
<dbReference type="EMBL" id="JWIC01000004">
    <property type="protein sequence ID" value="KID58271.1"/>
    <property type="molecule type" value="Genomic_DNA"/>
</dbReference>
<dbReference type="RefSeq" id="WP_039608564.1">
    <property type="nucleotide sequence ID" value="NZ_JAGJEL010000019.1"/>
</dbReference>
<name>A0A0C1QCD0_9GAMM</name>
<organism evidence="1 2">
    <name type="scientific">Pseudoalteromonas luteoviolacea</name>
    <dbReference type="NCBI Taxonomy" id="43657"/>
    <lineage>
        <taxon>Bacteria</taxon>
        <taxon>Pseudomonadati</taxon>
        <taxon>Pseudomonadota</taxon>
        <taxon>Gammaproteobacteria</taxon>
        <taxon>Alteromonadales</taxon>
        <taxon>Pseudoalteromonadaceae</taxon>
        <taxon>Pseudoalteromonas</taxon>
    </lineage>
</organism>
<evidence type="ECO:0000313" key="1">
    <source>
        <dbReference type="EMBL" id="KID58271.1"/>
    </source>
</evidence>
<sequence length="396" mass="43792">MINADPNGRLSGRFYIPANIPVGSKTVRFEGEKGSFGEATYTGSGTIVSETARRITTITTVRFDPLAQTFTLPQRRFIAGVELWFKKIGGDKPVRVQIRETEVGIPNQTVLAEASLERSMFKVNGEPTLFEFDPVSLNAGQEYAIVVLTDDPDHEVAIAELGKFDSESGWVTTQPYQVGVLLSSSNASTWTPHQNRDLTFRLKAARFTQTTQTVPLGQVELDEHSDILAMAVIERPSSETQLHFEFSGAQLGQFNLQEWQALRLANKVKEPLQVSARLTGTETQTPVLFDSVQTALGKVSNEADYVTRAIPCQIGGSLKVSFEGQLPGTAKVDVFIQQQGQWVNIPQKTTQPQGDGWLLCNYEFSNLSESQARVKLVLSGTHIDRPRVRSLRTFSI</sequence>
<dbReference type="AlphaFoldDB" id="A0A0C1QCD0"/>
<accession>A0A0C1QCD0</accession>
<reference evidence="1 2" key="1">
    <citation type="submission" date="2014-12" db="EMBL/GenBank/DDBJ databases">
        <title>Draft Genome Sequence of Pseudoalteromonas luteoviolacea HI1.</title>
        <authorList>
            <person name="Asahina A.Y."/>
            <person name="Hadfield M.G."/>
        </authorList>
    </citation>
    <scope>NUCLEOTIDE SEQUENCE [LARGE SCALE GENOMIC DNA]</scope>
    <source>
        <strain evidence="1 2">HI1</strain>
    </source>
</reference>
<dbReference type="OrthoDB" id="6301006at2"/>
<evidence type="ECO:0000313" key="2">
    <source>
        <dbReference type="Proteomes" id="UP000031327"/>
    </source>
</evidence>